<evidence type="ECO:0000313" key="1">
    <source>
        <dbReference type="EMBL" id="GAL31223.1"/>
    </source>
</evidence>
<reference evidence="2" key="1">
    <citation type="submission" date="2014-09" db="EMBL/GenBank/DDBJ databases">
        <title>Vibrio variabilis JCM 19239. (C206) whole genome shotgun sequence.</title>
        <authorList>
            <person name="Sawabe T."/>
            <person name="Meirelles P."/>
            <person name="Nakanishi M."/>
            <person name="Sayaka M."/>
            <person name="Hattori M."/>
            <person name="Ohkuma M."/>
        </authorList>
    </citation>
    <scope>NUCLEOTIDE SEQUENCE [LARGE SCALE GENOMIC DNA]</scope>
    <source>
        <strain evidence="2">JCM 19239</strain>
    </source>
</reference>
<organism evidence="1 2">
    <name type="scientific">Vibrio variabilis</name>
    <dbReference type="NCBI Taxonomy" id="990271"/>
    <lineage>
        <taxon>Bacteria</taxon>
        <taxon>Pseudomonadati</taxon>
        <taxon>Pseudomonadota</taxon>
        <taxon>Gammaproteobacteria</taxon>
        <taxon>Vibrionales</taxon>
        <taxon>Vibrionaceae</taxon>
        <taxon>Vibrio</taxon>
    </lineage>
</organism>
<reference evidence="2" key="2">
    <citation type="submission" date="2014-09" db="EMBL/GenBank/DDBJ databases">
        <authorList>
            <consortium name="NBRP consortium"/>
            <person name="Sawabe T."/>
            <person name="Meirelles P."/>
            <person name="Nakanishi M."/>
            <person name="Sayaka M."/>
            <person name="Hattori M."/>
            <person name="Ohkuma M."/>
        </authorList>
    </citation>
    <scope>NUCLEOTIDE SEQUENCE [LARGE SCALE GENOMIC DNA]</scope>
    <source>
        <strain evidence="2">JCM 19239</strain>
    </source>
</reference>
<proteinExistence type="predicted"/>
<keyword evidence="2" id="KW-1185">Reference proteome</keyword>
<accession>A0ABQ0JR59</accession>
<protein>
    <submittedName>
        <fullName evidence="1">Uncharacterized protein</fullName>
    </submittedName>
</protein>
<dbReference type="Proteomes" id="UP000029223">
    <property type="component" value="Unassembled WGS sequence"/>
</dbReference>
<dbReference type="EMBL" id="BBMS01000140">
    <property type="protein sequence ID" value="GAL31223.1"/>
    <property type="molecule type" value="Genomic_DNA"/>
</dbReference>
<evidence type="ECO:0000313" key="2">
    <source>
        <dbReference type="Proteomes" id="UP000029223"/>
    </source>
</evidence>
<sequence>MKTHKGDIALDMLEDAIDLYKSGRFSSSLHLAAAASELLSGLCEINGLESAHGNLKKMLKDFYDSNPSFLPA</sequence>
<gene>
    <name evidence="1" type="ORF">JCM19239_6608</name>
</gene>
<name>A0ABQ0JR59_9VIBR</name>
<comment type="caution">
    <text evidence="1">The sequence shown here is derived from an EMBL/GenBank/DDBJ whole genome shotgun (WGS) entry which is preliminary data.</text>
</comment>